<evidence type="ECO:0000313" key="2">
    <source>
        <dbReference type="Proteomes" id="UP001374584"/>
    </source>
</evidence>
<dbReference type="EMBL" id="JAYMYR010000004">
    <property type="protein sequence ID" value="KAK7368734.1"/>
    <property type="molecule type" value="Genomic_DNA"/>
</dbReference>
<proteinExistence type="predicted"/>
<keyword evidence="2" id="KW-1185">Reference proteome</keyword>
<evidence type="ECO:0000313" key="1">
    <source>
        <dbReference type="EMBL" id="KAK7368734.1"/>
    </source>
</evidence>
<dbReference type="AlphaFoldDB" id="A0AAN9REX2"/>
<comment type="caution">
    <text evidence="1">The sequence shown here is derived from an EMBL/GenBank/DDBJ whole genome shotgun (WGS) entry which is preliminary data.</text>
</comment>
<dbReference type="Proteomes" id="UP001374584">
    <property type="component" value="Unassembled WGS sequence"/>
</dbReference>
<reference evidence="1 2" key="1">
    <citation type="submission" date="2024-01" db="EMBL/GenBank/DDBJ databases">
        <title>The genomes of 5 underutilized Papilionoideae crops provide insights into root nodulation and disease resistanc.</title>
        <authorList>
            <person name="Jiang F."/>
        </authorList>
    </citation>
    <scope>NUCLEOTIDE SEQUENCE [LARGE SCALE GENOMIC DNA]</scope>
    <source>
        <strain evidence="1">JINMINGXINNONG_FW02</strain>
        <tissue evidence="1">Leaves</tissue>
    </source>
</reference>
<name>A0AAN9REX2_PHACN</name>
<accession>A0AAN9REX2</accession>
<gene>
    <name evidence="1" type="ORF">VNO80_10763</name>
</gene>
<sequence length="70" mass="7617">MKWTLLIGNTVIVTVDNAEPDLNLLKRLGGEVESCGSNVDPAMAALEDGRQLPLHYFTPRKPLPLPTTTS</sequence>
<protein>
    <submittedName>
        <fullName evidence="1">Uncharacterized protein</fullName>
    </submittedName>
</protein>
<organism evidence="1 2">
    <name type="scientific">Phaseolus coccineus</name>
    <name type="common">Scarlet runner bean</name>
    <name type="synonym">Phaseolus multiflorus</name>
    <dbReference type="NCBI Taxonomy" id="3886"/>
    <lineage>
        <taxon>Eukaryota</taxon>
        <taxon>Viridiplantae</taxon>
        <taxon>Streptophyta</taxon>
        <taxon>Embryophyta</taxon>
        <taxon>Tracheophyta</taxon>
        <taxon>Spermatophyta</taxon>
        <taxon>Magnoliopsida</taxon>
        <taxon>eudicotyledons</taxon>
        <taxon>Gunneridae</taxon>
        <taxon>Pentapetalae</taxon>
        <taxon>rosids</taxon>
        <taxon>fabids</taxon>
        <taxon>Fabales</taxon>
        <taxon>Fabaceae</taxon>
        <taxon>Papilionoideae</taxon>
        <taxon>50 kb inversion clade</taxon>
        <taxon>NPAAA clade</taxon>
        <taxon>indigoferoid/millettioid clade</taxon>
        <taxon>Phaseoleae</taxon>
        <taxon>Phaseolus</taxon>
    </lineage>
</organism>